<dbReference type="InterPro" id="IPR005475">
    <property type="entry name" value="Transketolase-like_Pyr-bd"/>
</dbReference>
<dbReference type="PROSITE" id="PS00801">
    <property type="entry name" value="TRANSKETOLASE_1"/>
    <property type="match status" value="1"/>
</dbReference>
<feature type="binding site" evidence="10">
    <location>
        <position position="28"/>
    </location>
    <ligand>
        <name>substrate</name>
    </ligand>
</feature>
<feature type="binding site" evidence="10">
    <location>
        <position position="467"/>
    </location>
    <ligand>
        <name>substrate</name>
    </ligand>
</feature>
<evidence type="ECO:0000256" key="13">
    <source>
        <dbReference type="PIRSR" id="PIRSR605478-5"/>
    </source>
</evidence>
<dbReference type="InterPro" id="IPR005474">
    <property type="entry name" value="Transketolase_N"/>
</dbReference>
<feature type="binding site" evidence="10">
    <location>
        <position position="358"/>
    </location>
    <ligand>
        <name>substrate</name>
    </ligand>
</feature>
<reference evidence="15" key="2">
    <citation type="submission" date="2023-02" db="EMBL/GenBank/DDBJ databases">
        <authorList>
            <consortium name="DOE Joint Genome Institute"/>
            <person name="Mondo S.J."/>
            <person name="Chang Y."/>
            <person name="Wang Y."/>
            <person name="Ahrendt S."/>
            <person name="Andreopoulos W."/>
            <person name="Barry K."/>
            <person name="Beard J."/>
            <person name="Benny G.L."/>
            <person name="Blankenship S."/>
            <person name="Bonito G."/>
            <person name="Cuomo C."/>
            <person name="Desiro A."/>
            <person name="Gervers K.A."/>
            <person name="Hundley H."/>
            <person name="Kuo A."/>
            <person name="LaButti K."/>
            <person name="Lang B.F."/>
            <person name="Lipzen A."/>
            <person name="O'Donnell K."/>
            <person name="Pangilinan J."/>
            <person name="Reynolds N."/>
            <person name="Sandor L."/>
            <person name="Smith M.W."/>
            <person name="Tsang A."/>
            <person name="Grigoriev I.V."/>
            <person name="Stajich J.E."/>
            <person name="Spatafora J.W."/>
        </authorList>
    </citation>
    <scope>NUCLEOTIDE SEQUENCE</scope>
    <source>
        <strain evidence="15">RSA 2281</strain>
    </source>
</reference>
<gene>
    <name evidence="15" type="ORF">BDA99DRAFT_492256</name>
</gene>
<keyword evidence="4" id="KW-0808">Transferase</keyword>
<feature type="binding site" evidence="10">
    <location>
        <position position="526"/>
    </location>
    <ligand>
        <name>substrate</name>
    </ligand>
</feature>
<comment type="caution">
    <text evidence="15">The sequence shown here is derived from an EMBL/GenBank/DDBJ whole genome shotgun (WGS) entry which is preliminary data.</text>
</comment>
<dbReference type="EMBL" id="JAIXMP010000001">
    <property type="protein sequence ID" value="KAI9278478.1"/>
    <property type="molecule type" value="Genomic_DNA"/>
</dbReference>
<proteinExistence type="inferred from homology"/>
<dbReference type="FunFam" id="3.40.50.970:FF:000003">
    <property type="entry name" value="Transketolase"/>
    <property type="match status" value="1"/>
</dbReference>
<evidence type="ECO:0000256" key="5">
    <source>
        <dbReference type="ARBA" id="ARBA00022723"/>
    </source>
</evidence>
<dbReference type="SUPFAM" id="SSF52518">
    <property type="entry name" value="Thiamin diphosphate-binding fold (THDP-binding)"/>
    <property type="match status" value="2"/>
</dbReference>
<evidence type="ECO:0000256" key="6">
    <source>
        <dbReference type="ARBA" id="ARBA00022842"/>
    </source>
</evidence>
<dbReference type="EC" id="2.2.1.1" evidence="3"/>
<dbReference type="InterPro" id="IPR029061">
    <property type="entry name" value="THDP-binding"/>
</dbReference>
<dbReference type="AlphaFoldDB" id="A0AAD5KC65"/>
<feature type="site" description="Important for catalytic activity" evidence="13">
    <location>
        <position position="263"/>
    </location>
</feature>
<dbReference type="Proteomes" id="UP001209540">
    <property type="component" value="Unassembled WGS sequence"/>
</dbReference>
<feature type="binding site" evidence="11">
    <location>
        <position position="68"/>
    </location>
    <ligand>
        <name>thiamine diphosphate</name>
        <dbReference type="ChEBI" id="CHEBI:58937"/>
    </ligand>
</feature>
<feature type="domain" description="Transketolase-like pyrimidine-binding" evidence="14">
    <location>
        <begin position="355"/>
        <end position="531"/>
    </location>
</feature>
<name>A0AAD5KC65_9FUNG</name>
<dbReference type="NCBIfam" id="TIGR00232">
    <property type="entry name" value="tktlase_bact"/>
    <property type="match status" value="1"/>
</dbReference>
<feature type="binding site" evidence="12">
    <location>
        <position position="189"/>
    </location>
    <ligand>
        <name>Mg(2+)</name>
        <dbReference type="ChEBI" id="CHEBI:18420"/>
    </ligand>
</feature>
<evidence type="ECO:0000259" key="14">
    <source>
        <dbReference type="SMART" id="SM00861"/>
    </source>
</evidence>
<dbReference type="InterPro" id="IPR049557">
    <property type="entry name" value="Transketolase_CS"/>
</dbReference>
<evidence type="ECO:0000313" key="16">
    <source>
        <dbReference type="Proteomes" id="UP001209540"/>
    </source>
</evidence>
<dbReference type="GO" id="GO:0005634">
    <property type="term" value="C:nucleus"/>
    <property type="evidence" value="ECO:0007669"/>
    <property type="project" value="TreeGrafter"/>
</dbReference>
<evidence type="ECO:0000256" key="2">
    <source>
        <dbReference type="ARBA" id="ARBA00007131"/>
    </source>
</evidence>
<dbReference type="SMART" id="SM00861">
    <property type="entry name" value="Transket_pyr"/>
    <property type="match status" value="1"/>
</dbReference>
<dbReference type="GO" id="GO:0005829">
    <property type="term" value="C:cytosol"/>
    <property type="evidence" value="ECO:0007669"/>
    <property type="project" value="TreeGrafter"/>
</dbReference>
<sequence>MVQSVEQQAVNTIRVLAADMTRNANSGHPGGPMSGALMAHVLFSKFLNVSPQNTKYINRDRFVLSNGHCSALQYIALHLLGFDLSMQDLKNFRQLDSKTPGHPEAIETPGLEVTTGPLGQGISNAVGLAVAQAHLAAVYNRPSYEIFDNYTYVILGDGCLMEGVALEAISLAGHWKLGKLICLYDANNITIDGELKVQFSEDAMLRLKACGWHILQVDDGNNDVDAVVKAIVEAKAIKNKPTMIKIKTTIGYGSLIQNQPKVHGAPLSIDDIKQLKEKFGFNPNEAFIVPKEVQDLYNARFKKLQEQEKNWNNLFNNYSKEYPNEAAEIERRFTGALPDGWENVLPRFSPDNVAMPTRKASEIVLNALADIIPDIMCGSADVTPSNLTRWKTATTFQHPSTELGDFTGRYLLYGVREHAMFAIMNGMACYGGIIPLGGTYLQFMTYGWGSIRLAALMEKRAIYIMTHDSIGLGEDGSTHQPIESLALTRSTPNLLTFRPSDANEVVGAYSIAMTEMHRPSVLSLSRHAVPHLEGSSIEATRKGAYVLQDQENAKVILLGTGSETCIAVEAAKILHEKEGIASRVVSIPCTELYDEQSDTYKKLIFIPGVPVVSIEALGTWGWERYAHVRVGMKNCFGASAPYKQLYEKFGITADAVVAKAKLAIDYFTKIGCAPDLSLDL</sequence>
<keyword evidence="5 12" id="KW-0479">Metal-binding</keyword>
<reference evidence="15" key="1">
    <citation type="journal article" date="2022" name="IScience">
        <title>Evolution of zygomycete secretomes and the origins of terrestrial fungal ecologies.</title>
        <authorList>
            <person name="Chang Y."/>
            <person name="Wang Y."/>
            <person name="Mondo S."/>
            <person name="Ahrendt S."/>
            <person name="Andreopoulos W."/>
            <person name="Barry K."/>
            <person name="Beard J."/>
            <person name="Benny G.L."/>
            <person name="Blankenship S."/>
            <person name="Bonito G."/>
            <person name="Cuomo C."/>
            <person name="Desiro A."/>
            <person name="Gervers K.A."/>
            <person name="Hundley H."/>
            <person name="Kuo A."/>
            <person name="LaButti K."/>
            <person name="Lang B.F."/>
            <person name="Lipzen A."/>
            <person name="O'Donnell K."/>
            <person name="Pangilinan J."/>
            <person name="Reynolds N."/>
            <person name="Sandor L."/>
            <person name="Smith M.E."/>
            <person name="Tsang A."/>
            <person name="Grigoriev I.V."/>
            <person name="Stajich J.E."/>
            <person name="Spatafora J.W."/>
        </authorList>
    </citation>
    <scope>NUCLEOTIDE SEQUENCE</scope>
    <source>
        <strain evidence="15">RSA 2281</strain>
    </source>
</reference>
<dbReference type="PANTHER" id="PTHR43522">
    <property type="entry name" value="TRANSKETOLASE"/>
    <property type="match status" value="1"/>
</dbReference>
<feature type="binding site" evidence="12">
    <location>
        <position position="157"/>
    </location>
    <ligand>
        <name>Mg(2+)</name>
        <dbReference type="ChEBI" id="CHEBI:18420"/>
    </ligand>
</feature>
<feature type="binding site" evidence="10">
    <location>
        <position position="479"/>
    </location>
    <ligand>
        <name>substrate</name>
    </ligand>
</feature>
<dbReference type="GO" id="GO:0006098">
    <property type="term" value="P:pentose-phosphate shunt"/>
    <property type="evidence" value="ECO:0007669"/>
    <property type="project" value="TreeGrafter"/>
</dbReference>
<evidence type="ECO:0000256" key="4">
    <source>
        <dbReference type="ARBA" id="ARBA00022679"/>
    </source>
</evidence>
<comment type="cofactor">
    <cofactor evidence="1">
        <name>Co(2+)</name>
        <dbReference type="ChEBI" id="CHEBI:48828"/>
    </cofactor>
</comment>
<feature type="active site" description="Proton donor" evidence="9">
    <location>
        <position position="417"/>
    </location>
</feature>
<dbReference type="CDD" id="cd07033">
    <property type="entry name" value="TPP_PYR_DXS_TK_like"/>
    <property type="match status" value="1"/>
</dbReference>
<dbReference type="Gene3D" id="3.40.50.920">
    <property type="match status" value="1"/>
</dbReference>
<evidence type="ECO:0000256" key="1">
    <source>
        <dbReference type="ARBA" id="ARBA00001941"/>
    </source>
</evidence>
<keyword evidence="6 12" id="KW-0460">Magnesium</keyword>
<dbReference type="Pfam" id="PF02779">
    <property type="entry name" value="Transket_pyr"/>
    <property type="match status" value="1"/>
</dbReference>
<comment type="cofactor">
    <cofactor evidence="11">
        <name>thiamine diphosphate</name>
        <dbReference type="ChEBI" id="CHEBI:58937"/>
    </cofactor>
    <text evidence="11">Binds 1 thiamine pyrophosphate per subunit. During the reaction, the substrate forms a covalent intermediate with the cofactor.</text>
</comment>
<evidence type="ECO:0000313" key="15">
    <source>
        <dbReference type="EMBL" id="KAI9278478.1"/>
    </source>
</evidence>
<evidence type="ECO:0000256" key="12">
    <source>
        <dbReference type="PIRSR" id="PIRSR605478-4"/>
    </source>
</evidence>
<feature type="binding site" evidence="11">
    <location>
        <position position="443"/>
    </location>
    <ligand>
        <name>thiamine diphosphate</name>
        <dbReference type="ChEBI" id="CHEBI:58937"/>
    </ligand>
</feature>
<evidence type="ECO:0000256" key="7">
    <source>
        <dbReference type="ARBA" id="ARBA00023052"/>
    </source>
</evidence>
<evidence type="ECO:0000256" key="11">
    <source>
        <dbReference type="PIRSR" id="PIRSR605478-3"/>
    </source>
</evidence>
<dbReference type="GO" id="GO:0004802">
    <property type="term" value="F:transketolase activity"/>
    <property type="evidence" value="ECO:0007669"/>
    <property type="project" value="UniProtKB-EC"/>
</dbReference>
<dbReference type="Gene3D" id="3.40.50.970">
    <property type="match status" value="2"/>
</dbReference>
<keyword evidence="7 11" id="KW-0786">Thiamine pyrophosphate</keyword>
<keyword evidence="16" id="KW-1185">Reference proteome</keyword>
<feature type="binding site" evidence="10">
    <location>
        <position position="263"/>
    </location>
    <ligand>
        <name>substrate</name>
    </ligand>
</feature>
<protein>
    <recommendedName>
        <fullName evidence="3">transketolase</fullName>
        <ecNumber evidence="3">2.2.1.1</ecNumber>
    </recommendedName>
</protein>
<dbReference type="Pfam" id="PF22613">
    <property type="entry name" value="Transketolase_C_1"/>
    <property type="match status" value="1"/>
</dbReference>
<comment type="similarity">
    <text evidence="2">Belongs to the transketolase family.</text>
</comment>
<dbReference type="PANTHER" id="PTHR43522:SF2">
    <property type="entry name" value="TRANSKETOLASE 1-RELATED"/>
    <property type="match status" value="1"/>
</dbReference>
<dbReference type="InterPro" id="IPR033247">
    <property type="entry name" value="Transketolase_fam"/>
</dbReference>
<evidence type="ECO:0000256" key="3">
    <source>
        <dbReference type="ARBA" id="ARBA00013152"/>
    </source>
</evidence>
<feature type="binding site" evidence="11">
    <location>
        <position position="263"/>
    </location>
    <ligand>
        <name>thiamine diphosphate</name>
        <dbReference type="ChEBI" id="CHEBI:58937"/>
    </ligand>
</feature>
<feature type="binding site" evidence="12">
    <location>
        <position position="187"/>
    </location>
    <ligand>
        <name>Mg(2+)</name>
        <dbReference type="ChEBI" id="CHEBI:18420"/>
    </ligand>
</feature>
<feature type="binding site" evidence="11">
    <location>
        <position position="187"/>
    </location>
    <ligand>
        <name>thiamine diphosphate</name>
        <dbReference type="ChEBI" id="CHEBI:58937"/>
    </ligand>
</feature>
<comment type="catalytic activity">
    <reaction evidence="8">
        <text>D-sedoheptulose 7-phosphate + D-glyceraldehyde 3-phosphate = aldehydo-D-ribose 5-phosphate + D-xylulose 5-phosphate</text>
        <dbReference type="Rhea" id="RHEA:10508"/>
        <dbReference type="ChEBI" id="CHEBI:57483"/>
        <dbReference type="ChEBI" id="CHEBI:57737"/>
        <dbReference type="ChEBI" id="CHEBI:58273"/>
        <dbReference type="ChEBI" id="CHEBI:59776"/>
        <dbReference type="EC" id="2.2.1.1"/>
    </reaction>
</comment>
<feature type="binding site" evidence="10">
    <location>
        <position position="385"/>
    </location>
    <ligand>
        <name>substrate</name>
    </ligand>
</feature>
<evidence type="ECO:0000256" key="9">
    <source>
        <dbReference type="PIRSR" id="PIRSR605478-1"/>
    </source>
</evidence>
<dbReference type="InterPro" id="IPR009014">
    <property type="entry name" value="Transketo_C/PFOR_II"/>
</dbReference>
<dbReference type="CDD" id="cd02012">
    <property type="entry name" value="TPP_TK"/>
    <property type="match status" value="1"/>
</dbReference>
<feature type="site" description="Important for catalytic activity" evidence="13">
    <location>
        <position position="28"/>
    </location>
</feature>
<dbReference type="InterPro" id="IPR055152">
    <property type="entry name" value="Transketolase-like_C_2"/>
</dbReference>
<feature type="binding site" evidence="11">
    <location>
        <position position="158"/>
    </location>
    <ligand>
        <name>thiamine diphosphate</name>
        <dbReference type="ChEBI" id="CHEBI:58937"/>
    </ligand>
</feature>
<feature type="binding site" evidence="10">
    <location>
        <position position="475"/>
    </location>
    <ligand>
        <name>substrate</name>
    </ligand>
</feature>
<feature type="binding site" evidence="11">
    <location>
        <begin position="116"/>
        <end position="118"/>
    </location>
    <ligand>
        <name>thiamine diphosphate</name>
        <dbReference type="ChEBI" id="CHEBI:58937"/>
    </ligand>
</feature>
<dbReference type="InterPro" id="IPR005478">
    <property type="entry name" value="Transketolase_bac-like"/>
</dbReference>
<accession>A0AAD5KC65</accession>
<dbReference type="GO" id="GO:0046872">
    <property type="term" value="F:metal ion binding"/>
    <property type="evidence" value="ECO:0007669"/>
    <property type="project" value="UniProtKB-KW"/>
</dbReference>
<evidence type="ECO:0000256" key="8">
    <source>
        <dbReference type="ARBA" id="ARBA00049473"/>
    </source>
</evidence>
<organism evidence="15 16">
    <name type="scientific">Phascolomyces articulosus</name>
    <dbReference type="NCBI Taxonomy" id="60185"/>
    <lineage>
        <taxon>Eukaryota</taxon>
        <taxon>Fungi</taxon>
        <taxon>Fungi incertae sedis</taxon>
        <taxon>Mucoromycota</taxon>
        <taxon>Mucoromycotina</taxon>
        <taxon>Mucoromycetes</taxon>
        <taxon>Mucorales</taxon>
        <taxon>Lichtheimiaceae</taxon>
        <taxon>Phascolomyces</taxon>
    </lineage>
</organism>
<dbReference type="SUPFAM" id="SSF52922">
    <property type="entry name" value="TK C-terminal domain-like"/>
    <property type="match status" value="1"/>
</dbReference>
<evidence type="ECO:0000256" key="10">
    <source>
        <dbReference type="PIRSR" id="PIRSR605478-2"/>
    </source>
</evidence>
<dbReference type="Pfam" id="PF00456">
    <property type="entry name" value="Transketolase_N"/>
    <property type="match status" value="1"/>
</dbReference>
<comment type="cofactor">
    <cofactor evidence="12">
        <name>Mg(2+)</name>
        <dbReference type="ChEBI" id="CHEBI:18420"/>
    </cofactor>
    <text evidence="12">Binds 1 Mg(2+) ion per subunit. Can also utilize other divalent metal cations, such as Ca(2+), Mn(2+) and Co(2+).</text>
</comment>
<dbReference type="FunFam" id="3.40.50.970:FF:000004">
    <property type="entry name" value="Transketolase"/>
    <property type="match status" value="1"/>
</dbReference>